<dbReference type="AlphaFoldDB" id="A0A5D2C227"/>
<gene>
    <name evidence="1" type="ORF">ES288_D06G048000v1</name>
</gene>
<dbReference type="EMBL" id="CM017706">
    <property type="protein sequence ID" value="TYG63657.1"/>
    <property type="molecule type" value="Genomic_DNA"/>
</dbReference>
<organism evidence="1 2">
    <name type="scientific">Gossypium darwinii</name>
    <name type="common">Darwin's cotton</name>
    <name type="synonym">Gossypium barbadense var. darwinii</name>
    <dbReference type="NCBI Taxonomy" id="34276"/>
    <lineage>
        <taxon>Eukaryota</taxon>
        <taxon>Viridiplantae</taxon>
        <taxon>Streptophyta</taxon>
        <taxon>Embryophyta</taxon>
        <taxon>Tracheophyta</taxon>
        <taxon>Spermatophyta</taxon>
        <taxon>Magnoliopsida</taxon>
        <taxon>eudicotyledons</taxon>
        <taxon>Gunneridae</taxon>
        <taxon>Pentapetalae</taxon>
        <taxon>rosids</taxon>
        <taxon>malvids</taxon>
        <taxon>Malvales</taxon>
        <taxon>Malvaceae</taxon>
        <taxon>Malvoideae</taxon>
        <taxon>Gossypium</taxon>
    </lineage>
</organism>
<protein>
    <submittedName>
        <fullName evidence="1">Uncharacterized protein</fullName>
    </submittedName>
</protein>
<keyword evidence="2" id="KW-1185">Reference proteome</keyword>
<evidence type="ECO:0000313" key="1">
    <source>
        <dbReference type="EMBL" id="TYG63657.1"/>
    </source>
</evidence>
<sequence>MKVRAPFISLLHHNYSFANAACHVIWFALNEGLGWNVLVHVVESRPMLMVKRDFEDAVNYFG</sequence>
<accession>A0A5D2C227</accession>
<dbReference type="Proteomes" id="UP000323506">
    <property type="component" value="Chromosome D06"/>
</dbReference>
<evidence type="ECO:0000313" key="2">
    <source>
        <dbReference type="Proteomes" id="UP000323506"/>
    </source>
</evidence>
<proteinExistence type="predicted"/>
<name>A0A5D2C227_GOSDA</name>
<reference evidence="1 2" key="1">
    <citation type="submission" date="2019-06" db="EMBL/GenBank/DDBJ databases">
        <title>WGS assembly of Gossypium darwinii.</title>
        <authorList>
            <person name="Chen Z.J."/>
            <person name="Sreedasyam A."/>
            <person name="Ando A."/>
            <person name="Song Q."/>
            <person name="De L."/>
            <person name="Hulse-Kemp A."/>
            <person name="Ding M."/>
            <person name="Ye W."/>
            <person name="Kirkbride R."/>
            <person name="Jenkins J."/>
            <person name="Plott C."/>
            <person name="Lovell J."/>
            <person name="Lin Y.-M."/>
            <person name="Vaughn R."/>
            <person name="Liu B."/>
            <person name="Li W."/>
            <person name="Simpson S."/>
            <person name="Scheffler B."/>
            <person name="Saski C."/>
            <person name="Grover C."/>
            <person name="Hu G."/>
            <person name="Conover J."/>
            <person name="Carlson J."/>
            <person name="Shu S."/>
            <person name="Boston L."/>
            <person name="Williams M."/>
            <person name="Peterson D."/>
            <person name="Mcgee K."/>
            <person name="Jones D."/>
            <person name="Wendel J."/>
            <person name="Stelly D."/>
            <person name="Grimwood J."/>
            <person name="Schmutz J."/>
        </authorList>
    </citation>
    <scope>NUCLEOTIDE SEQUENCE [LARGE SCALE GENOMIC DNA]</scope>
    <source>
        <strain evidence="1">1808015.09</strain>
    </source>
</reference>